<name>A0A7W9V0B7_9ACTN</name>
<proteinExistence type="predicted"/>
<protein>
    <submittedName>
        <fullName evidence="1">Uncharacterized protein</fullName>
    </submittedName>
</protein>
<reference evidence="1 2" key="1">
    <citation type="submission" date="2020-08" db="EMBL/GenBank/DDBJ databases">
        <title>Genomic Encyclopedia of Type Strains, Phase III (KMG-III): the genomes of soil and plant-associated and newly described type strains.</title>
        <authorList>
            <person name="Whitman W."/>
        </authorList>
    </citation>
    <scope>NUCLEOTIDE SEQUENCE [LARGE SCALE GENOMIC DNA]</scope>
    <source>
        <strain evidence="1 2">CECT 8305</strain>
    </source>
</reference>
<accession>A0A7W9V0B7</accession>
<evidence type="ECO:0000313" key="2">
    <source>
        <dbReference type="Proteomes" id="UP000588098"/>
    </source>
</evidence>
<organism evidence="1 2">
    <name type="scientific">Streptomyces zagrosensis</name>
    <dbReference type="NCBI Taxonomy" id="1042984"/>
    <lineage>
        <taxon>Bacteria</taxon>
        <taxon>Bacillati</taxon>
        <taxon>Actinomycetota</taxon>
        <taxon>Actinomycetes</taxon>
        <taxon>Kitasatosporales</taxon>
        <taxon>Streptomycetaceae</taxon>
        <taxon>Streptomyces</taxon>
    </lineage>
</organism>
<dbReference type="AlphaFoldDB" id="A0A7W9V0B7"/>
<dbReference type="EMBL" id="JACHJL010000008">
    <property type="protein sequence ID" value="MBB5936644.1"/>
    <property type="molecule type" value="Genomic_DNA"/>
</dbReference>
<dbReference type="Proteomes" id="UP000588098">
    <property type="component" value="Unassembled WGS sequence"/>
</dbReference>
<sequence length="36" mass="4057">MRRHLGHGWLDRFDRPAVCGHRRPGQHPGLVATPTA</sequence>
<gene>
    <name evidence="1" type="ORF">FHS42_003719</name>
</gene>
<comment type="caution">
    <text evidence="1">The sequence shown here is derived from an EMBL/GenBank/DDBJ whole genome shotgun (WGS) entry which is preliminary data.</text>
</comment>
<evidence type="ECO:0000313" key="1">
    <source>
        <dbReference type="EMBL" id="MBB5936644.1"/>
    </source>
</evidence>
<keyword evidence="2" id="KW-1185">Reference proteome</keyword>